<feature type="compositionally biased region" description="Basic and acidic residues" evidence="12">
    <location>
        <begin position="210"/>
        <end position="223"/>
    </location>
</feature>
<dbReference type="STRING" id="29655.A0A0K9NJU4"/>
<dbReference type="InterPro" id="IPR018957">
    <property type="entry name" value="Znf_C3HC4_RING-type"/>
</dbReference>
<dbReference type="InterPro" id="IPR017907">
    <property type="entry name" value="Znf_RING_CS"/>
</dbReference>
<evidence type="ECO:0000256" key="10">
    <source>
        <dbReference type="PROSITE-ProRule" id="PRU00175"/>
    </source>
</evidence>
<dbReference type="AlphaFoldDB" id="A0A0K9NJU4"/>
<dbReference type="CDD" id="cd16745">
    <property type="entry name" value="RING-HC_AtRMA-like"/>
    <property type="match status" value="1"/>
</dbReference>
<dbReference type="GO" id="GO:0005789">
    <property type="term" value="C:endoplasmic reticulum membrane"/>
    <property type="evidence" value="ECO:0007669"/>
    <property type="project" value="UniProtKB-SubCell"/>
</dbReference>
<accession>A0A0K9NJU4</accession>
<comment type="caution">
    <text evidence="14">The sequence shown here is derived from an EMBL/GenBank/DDBJ whole genome shotgun (WGS) entry which is preliminary data.</text>
</comment>
<dbReference type="SMART" id="SM00184">
    <property type="entry name" value="RING"/>
    <property type="match status" value="1"/>
</dbReference>
<evidence type="ECO:0000256" key="4">
    <source>
        <dbReference type="ARBA" id="ARBA00022679"/>
    </source>
</evidence>
<evidence type="ECO:0000256" key="9">
    <source>
        <dbReference type="ARBA" id="ARBA00023136"/>
    </source>
</evidence>
<feature type="region of interest" description="Disordered" evidence="12">
    <location>
        <begin position="40"/>
        <end position="88"/>
    </location>
</feature>
<dbReference type="InterPro" id="IPR045103">
    <property type="entry name" value="RNF5/RNF185-like"/>
</dbReference>
<dbReference type="Pfam" id="PF00097">
    <property type="entry name" value="zf-C3HC4"/>
    <property type="match status" value="1"/>
</dbReference>
<dbReference type="EC" id="2.3.2.27" evidence="11"/>
<evidence type="ECO:0000256" key="8">
    <source>
        <dbReference type="ARBA" id="ARBA00022833"/>
    </source>
</evidence>
<keyword evidence="4 11" id="KW-0808">Transferase</keyword>
<dbReference type="InterPro" id="IPR001841">
    <property type="entry name" value="Znf_RING"/>
</dbReference>
<dbReference type="GO" id="GO:0016567">
    <property type="term" value="P:protein ubiquitination"/>
    <property type="evidence" value="ECO:0007669"/>
    <property type="project" value="UniProtKB-UniPathway"/>
</dbReference>
<feature type="region of interest" description="Disordered" evidence="12">
    <location>
        <begin position="457"/>
        <end position="477"/>
    </location>
</feature>
<evidence type="ECO:0000256" key="7">
    <source>
        <dbReference type="ARBA" id="ARBA00022786"/>
    </source>
</evidence>
<feature type="region of interest" description="Disordered" evidence="12">
    <location>
        <begin position="210"/>
        <end position="231"/>
    </location>
</feature>
<dbReference type="PROSITE" id="PS50089">
    <property type="entry name" value="ZF_RING_2"/>
    <property type="match status" value="1"/>
</dbReference>
<comment type="catalytic activity">
    <reaction evidence="1 11">
        <text>S-ubiquitinyl-[E2 ubiquitin-conjugating enzyme]-L-cysteine + [acceptor protein]-L-lysine = [E2 ubiquitin-conjugating enzyme]-L-cysteine + N(6)-ubiquitinyl-[acceptor protein]-L-lysine.</text>
        <dbReference type="EC" id="2.3.2.27"/>
    </reaction>
</comment>
<feature type="compositionally biased region" description="Polar residues" evidence="12">
    <location>
        <begin position="75"/>
        <end position="88"/>
    </location>
</feature>
<keyword evidence="6 10" id="KW-0863">Zinc-finger</keyword>
<evidence type="ECO:0000256" key="2">
    <source>
        <dbReference type="ARBA" id="ARBA00004308"/>
    </source>
</evidence>
<keyword evidence="11" id="KW-0256">Endoplasmic reticulum</keyword>
<dbReference type="GO" id="GO:0036503">
    <property type="term" value="P:ERAD pathway"/>
    <property type="evidence" value="ECO:0000318"/>
    <property type="project" value="GO_Central"/>
</dbReference>
<keyword evidence="8 11" id="KW-0862">Zinc</keyword>
<sequence>MIRMEGEGGRGRRRRRRMNSMDLNLYLGLPLSQLPRTPDLGSDLALGSSSSSDLPIGESPPGTVADMSTFRDLSDGNQIPYSPSNPESASVDVFVADLDFQPVREIDGDLGRNRDGDNPVVLDRVEPYLPADILFDRDGRSSSRHDDRLTPEAYRFGTLIQSNHPVRDRSLASRRFRASLPYIGEQSSNVSSLQVAASTAVCAGDSIEKSSKNKKNDYGVDKEDLTEESEEQSGAIAGVNFECNICFELASDPVVTSCGHLFCWPCLYLWLHQYSDHKECPACKGQVNESNIIPIYGRGCSSEVNNAEKDSDPGNLKIPQKPHGHRIESTRQQRATLRRSAVVEGVFDPFRHILSDMSQLEGLLDPSLSHFTGRSDQQQQQHDQPNESGRQERSMESSAMQQLIDHRRMMTRLRARRLLRMPENQEMPSIPNHPVSTTATTAAAAAAIGIASRIPTSLSSPSQVTNTMTSSDPHVHYSSGMSASERLTAVHSDLMRLVSRFARNSVPPSFMSEAVPAVVGRNNQNNSQVIFNTQLTSGGGAHSTSTNTTTDQASASSSTMAIIQGDSPPAPAVAAAVIGTSAEPNIAGTSRSTSSRRRGRSTASCLADNNGSVHDNKRRRSN</sequence>
<dbReference type="SUPFAM" id="SSF57850">
    <property type="entry name" value="RING/U-box"/>
    <property type="match status" value="1"/>
</dbReference>
<keyword evidence="9" id="KW-0472">Membrane</keyword>
<feature type="region of interest" description="Disordered" evidence="12">
    <location>
        <begin position="366"/>
        <end position="400"/>
    </location>
</feature>
<feature type="compositionally biased region" description="Low complexity" evidence="12">
    <location>
        <begin position="542"/>
        <end position="559"/>
    </location>
</feature>
<keyword evidence="7 11" id="KW-0833">Ubl conjugation pathway</keyword>
<evidence type="ECO:0000256" key="3">
    <source>
        <dbReference type="ARBA" id="ARBA00004906"/>
    </source>
</evidence>
<evidence type="ECO:0000259" key="13">
    <source>
        <dbReference type="PROSITE" id="PS50089"/>
    </source>
</evidence>
<evidence type="ECO:0000256" key="5">
    <source>
        <dbReference type="ARBA" id="ARBA00022723"/>
    </source>
</evidence>
<dbReference type="Proteomes" id="UP000036987">
    <property type="component" value="Unassembled WGS sequence"/>
</dbReference>
<dbReference type="PANTHER" id="PTHR12313">
    <property type="entry name" value="E3 UBIQUITIN-PROTEIN LIGASE RNF5-RELATED"/>
    <property type="match status" value="1"/>
</dbReference>
<dbReference type="UniPathway" id="UPA00143"/>
<gene>
    <name evidence="14" type="ORF">ZOSMA_98G00570</name>
</gene>
<name>A0A0K9NJU4_ZOSMR</name>
<dbReference type="InterPro" id="IPR013083">
    <property type="entry name" value="Znf_RING/FYVE/PHD"/>
</dbReference>
<evidence type="ECO:0000313" key="15">
    <source>
        <dbReference type="Proteomes" id="UP000036987"/>
    </source>
</evidence>
<dbReference type="GO" id="GO:0006511">
    <property type="term" value="P:ubiquitin-dependent protein catabolic process"/>
    <property type="evidence" value="ECO:0000318"/>
    <property type="project" value="GO_Central"/>
</dbReference>
<comment type="function">
    <text evidence="11">E3 ubiquitin-protein ligase.</text>
</comment>
<organism evidence="14 15">
    <name type="scientific">Zostera marina</name>
    <name type="common">Eelgrass</name>
    <dbReference type="NCBI Taxonomy" id="29655"/>
    <lineage>
        <taxon>Eukaryota</taxon>
        <taxon>Viridiplantae</taxon>
        <taxon>Streptophyta</taxon>
        <taxon>Embryophyta</taxon>
        <taxon>Tracheophyta</taxon>
        <taxon>Spermatophyta</taxon>
        <taxon>Magnoliopsida</taxon>
        <taxon>Liliopsida</taxon>
        <taxon>Zosteraceae</taxon>
        <taxon>Zostera</taxon>
    </lineage>
</organism>
<dbReference type="GO" id="GO:0008270">
    <property type="term" value="F:zinc ion binding"/>
    <property type="evidence" value="ECO:0007669"/>
    <property type="project" value="UniProtKB-KW"/>
</dbReference>
<feature type="region of interest" description="Disordered" evidence="12">
    <location>
        <begin position="534"/>
        <end position="567"/>
    </location>
</feature>
<evidence type="ECO:0000256" key="12">
    <source>
        <dbReference type="SAM" id="MobiDB-lite"/>
    </source>
</evidence>
<comment type="subcellular location">
    <subcellularLocation>
        <location evidence="2">Endomembrane system</location>
    </subcellularLocation>
    <subcellularLocation>
        <location evidence="11">Endoplasmic reticulum membrane</location>
        <topology evidence="11">Single-pass type IV membrane protein</topology>
    </subcellularLocation>
</comment>
<protein>
    <recommendedName>
        <fullName evidence="11">E3 ubiquitin-protein ligase RMA</fullName>
        <ecNumber evidence="11">2.3.2.27</ecNumber>
    </recommendedName>
    <alternativeName>
        <fullName evidence="11">Protein RING membrane-anchor</fullName>
    </alternativeName>
    <alternativeName>
        <fullName evidence="11">RING-type E3 ubiquitin transferase RMA</fullName>
    </alternativeName>
</protein>
<dbReference type="EMBL" id="LFYR01002215">
    <property type="protein sequence ID" value="KMZ56230.1"/>
    <property type="molecule type" value="Genomic_DNA"/>
</dbReference>
<evidence type="ECO:0000256" key="1">
    <source>
        <dbReference type="ARBA" id="ARBA00000900"/>
    </source>
</evidence>
<reference evidence="15" key="1">
    <citation type="journal article" date="2016" name="Nature">
        <title>The genome of the seagrass Zostera marina reveals angiosperm adaptation to the sea.</title>
        <authorList>
            <person name="Olsen J.L."/>
            <person name="Rouze P."/>
            <person name="Verhelst B."/>
            <person name="Lin Y.-C."/>
            <person name="Bayer T."/>
            <person name="Collen J."/>
            <person name="Dattolo E."/>
            <person name="De Paoli E."/>
            <person name="Dittami S."/>
            <person name="Maumus F."/>
            <person name="Michel G."/>
            <person name="Kersting A."/>
            <person name="Lauritano C."/>
            <person name="Lohaus R."/>
            <person name="Toepel M."/>
            <person name="Tonon T."/>
            <person name="Vanneste K."/>
            <person name="Amirebrahimi M."/>
            <person name="Brakel J."/>
            <person name="Bostroem C."/>
            <person name="Chovatia M."/>
            <person name="Grimwood J."/>
            <person name="Jenkins J.W."/>
            <person name="Jueterbock A."/>
            <person name="Mraz A."/>
            <person name="Stam W.T."/>
            <person name="Tice H."/>
            <person name="Bornberg-Bauer E."/>
            <person name="Green P.J."/>
            <person name="Pearson G.A."/>
            <person name="Procaccini G."/>
            <person name="Duarte C.M."/>
            <person name="Schmutz J."/>
            <person name="Reusch T.B.H."/>
            <person name="Van de Peer Y."/>
        </authorList>
    </citation>
    <scope>NUCLEOTIDE SEQUENCE [LARGE SCALE GENOMIC DNA]</scope>
    <source>
        <strain evidence="15">cv. Finnish</strain>
    </source>
</reference>
<dbReference type="OrthoDB" id="6270329at2759"/>
<dbReference type="Gene3D" id="3.30.40.10">
    <property type="entry name" value="Zinc/RING finger domain, C3HC4 (zinc finger)"/>
    <property type="match status" value="1"/>
</dbReference>
<feature type="domain" description="RING-type" evidence="13">
    <location>
        <begin position="243"/>
        <end position="284"/>
    </location>
</feature>
<dbReference type="GO" id="GO:0044390">
    <property type="term" value="F:ubiquitin-like protein conjugating enzyme binding"/>
    <property type="evidence" value="ECO:0000318"/>
    <property type="project" value="GO_Central"/>
</dbReference>
<feature type="region of interest" description="Disordered" evidence="12">
    <location>
        <begin position="584"/>
        <end position="622"/>
    </location>
</feature>
<dbReference type="GO" id="GO:0061630">
    <property type="term" value="F:ubiquitin protein ligase activity"/>
    <property type="evidence" value="ECO:0000318"/>
    <property type="project" value="GO_Central"/>
</dbReference>
<feature type="compositionally biased region" description="Low complexity" evidence="12">
    <location>
        <begin position="40"/>
        <end position="60"/>
    </location>
</feature>
<evidence type="ECO:0000256" key="11">
    <source>
        <dbReference type="RuleBase" id="RU369090"/>
    </source>
</evidence>
<comment type="domain">
    <text evidence="11">The RING-type zinc finger domain is responsible for E3 ligase activity.</text>
</comment>
<dbReference type="PROSITE" id="PS00518">
    <property type="entry name" value="ZF_RING_1"/>
    <property type="match status" value="1"/>
</dbReference>
<evidence type="ECO:0000313" key="14">
    <source>
        <dbReference type="EMBL" id="KMZ56230.1"/>
    </source>
</evidence>
<evidence type="ECO:0000256" key="6">
    <source>
        <dbReference type="ARBA" id="ARBA00022771"/>
    </source>
</evidence>
<feature type="compositionally biased region" description="Polar residues" evidence="12">
    <location>
        <begin position="457"/>
        <end position="472"/>
    </location>
</feature>
<feature type="region of interest" description="Disordered" evidence="12">
    <location>
        <begin position="305"/>
        <end position="335"/>
    </location>
</feature>
<dbReference type="OMA" id="MHDTVEE"/>
<keyword evidence="5 11" id="KW-0479">Metal-binding</keyword>
<proteinExistence type="predicted"/>
<comment type="pathway">
    <text evidence="3 11">Protein modification; protein ubiquitination.</text>
</comment>
<keyword evidence="15" id="KW-1185">Reference proteome</keyword>